<feature type="region of interest" description="Disordered" evidence="2">
    <location>
        <begin position="238"/>
        <end position="259"/>
    </location>
</feature>
<reference evidence="4 5" key="1">
    <citation type="submission" date="2018-07" db="EMBL/GenBank/DDBJ databases">
        <title>Genome sequencing of oomycete isolates from Chile give support for New Zealand origin for Phytophthora kernoviae and make available the first Nothophytophthora sp. genome.</title>
        <authorList>
            <person name="Studholme D.J."/>
            <person name="Sanfuentes E."/>
            <person name="Panda P."/>
            <person name="Hill R."/>
            <person name="Sambles C."/>
            <person name="Grant M."/>
            <person name="Williams N.M."/>
            <person name="Mcdougal R.L."/>
        </authorList>
    </citation>
    <scope>NUCLEOTIDE SEQUENCE [LARGE SCALE GENOMIC DNA]</scope>
    <source>
        <strain evidence="4">Chile7</strain>
    </source>
</reference>
<evidence type="ECO:0000313" key="5">
    <source>
        <dbReference type="Proteomes" id="UP000284657"/>
    </source>
</evidence>
<protein>
    <recommendedName>
        <fullName evidence="3">EF-hand domain-containing protein</fullName>
    </recommendedName>
</protein>
<keyword evidence="1" id="KW-0677">Repeat</keyword>
<dbReference type="InterPro" id="IPR036322">
    <property type="entry name" value="WD40_repeat_dom_sf"/>
</dbReference>
<dbReference type="Proteomes" id="UP000284657">
    <property type="component" value="Unassembled WGS sequence"/>
</dbReference>
<accession>A0A3R7JMW8</accession>
<dbReference type="InterPro" id="IPR051242">
    <property type="entry name" value="WD-EF-hand_domain"/>
</dbReference>
<dbReference type="EMBL" id="MBAD02000019">
    <property type="protein sequence ID" value="RLN71812.1"/>
    <property type="molecule type" value="Genomic_DNA"/>
</dbReference>
<dbReference type="InterPro" id="IPR002048">
    <property type="entry name" value="EF_hand_dom"/>
</dbReference>
<dbReference type="InterPro" id="IPR011992">
    <property type="entry name" value="EF-hand-dom_pair"/>
</dbReference>
<proteinExistence type="predicted"/>
<dbReference type="GO" id="GO:0005509">
    <property type="term" value="F:calcium ion binding"/>
    <property type="evidence" value="ECO:0007669"/>
    <property type="project" value="InterPro"/>
</dbReference>
<feature type="compositionally biased region" description="Basic and acidic residues" evidence="2">
    <location>
        <begin position="241"/>
        <end position="250"/>
    </location>
</feature>
<dbReference type="InterPro" id="IPR015943">
    <property type="entry name" value="WD40/YVTN_repeat-like_dom_sf"/>
</dbReference>
<gene>
    <name evidence="4" type="ORF">BBJ29_004857</name>
</gene>
<dbReference type="SUPFAM" id="SSF47473">
    <property type="entry name" value="EF-hand"/>
    <property type="match status" value="1"/>
</dbReference>
<sequence>MDVMMNMTTEDIRRLRGQFTGSLALDAFVRLMKKCLRDRIHSELDFVVGVIELFHTIDVNGDAVLDWDEFTAYMMDAGQAKADFYFEGRGRFTKHYMPLLLPPPDAKTPMRNIKTRVQQMRLLVDQNAVAYFEENSDVVYIYGLQFNHNEGPRHLSTMRLHTAFQEHTVIDVVCVTTRKSLVTSSVLGRGYLSVWSMADLYSPVMTYRLESLAAQEHLCWVPSLQSIVTSAVIFPSLHSGKQSDPKRDCYRPNAGSDQPHTKFSQLELWDFSGKIRPPAPGTIATKEVTVVQERFKGVTALVAFRSINRTYLAVGREDGVLCVVDAESGDEMGSFDAHGNGVKVLVYSTEVENLASVGFHSYTDETTMHISIWKKTGSGVPETAASDAVLVIAGTKARFYDHCEVKDREEIFFAYYSSALNVVVGATSTKLLLWKGDTGVLWKTYEYAAIVITKNNPAVESSRLSRKEVVDPESRAARARAMTAVCVDDRERKVIVGDDTGSIKVLNLVNGNVMKELDPHAHSIVDVAYVLYGKRVISISSDSVLHVCDENDSQGFYVPFGGGPIQSVLLQSLRLLPEMALNAVAQSGGTQGASRKSPHRLKTGLETPTHRNVKPAKYVIMKSTGNQALNLIAVLVGCPQGDNFIQVWNFDVSHSQGTV</sequence>
<name>A0A3R7JMW8_9STRA</name>
<evidence type="ECO:0000259" key="3">
    <source>
        <dbReference type="PROSITE" id="PS50222"/>
    </source>
</evidence>
<dbReference type="SUPFAM" id="SSF50978">
    <property type="entry name" value="WD40 repeat-like"/>
    <property type="match status" value="1"/>
</dbReference>
<dbReference type="PANTHER" id="PTHR44324:SF4">
    <property type="entry name" value="WD40 REPEAT DOMAIN 95"/>
    <property type="match status" value="1"/>
</dbReference>
<evidence type="ECO:0000256" key="2">
    <source>
        <dbReference type="SAM" id="MobiDB-lite"/>
    </source>
</evidence>
<dbReference type="Gene3D" id="2.130.10.10">
    <property type="entry name" value="YVTN repeat-like/Quinoprotein amine dehydrogenase"/>
    <property type="match status" value="2"/>
</dbReference>
<dbReference type="PANTHER" id="PTHR44324">
    <property type="entry name" value="WD40 REPEAT DOMAIN 95"/>
    <property type="match status" value="1"/>
</dbReference>
<feature type="region of interest" description="Disordered" evidence="2">
    <location>
        <begin position="587"/>
        <end position="607"/>
    </location>
</feature>
<feature type="domain" description="EF-hand" evidence="3">
    <location>
        <begin position="45"/>
        <end position="80"/>
    </location>
</feature>
<evidence type="ECO:0000313" key="4">
    <source>
        <dbReference type="EMBL" id="RLN71812.1"/>
    </source>
</evidence>
<evidence type="ECO:0000256" key="1">
    <source>
        <dbReference type="ARBA" id="ARBA00022737"/>
    </source>
</evidence>
<dbReference type="PROSITE" id="PS50222">
    <property type="entry name" value="EF_HAND_2"/>
    <property type="match status" value="1"/>
</dbReference>
<dbReference type="AlphaFoldDB" id="A0A3R7JMW8"/>
<comment type="caution">
    <text evidence="4">The sequence shown here is derived from an EMBL/GenBank/DDBJ whole genome shotgun (WGS) entry which is preliminary data.</text>
</comment>
<organism evidence="4 5">
    <name type="scientific">Phytophthora kernoviae</name>
    <dbReference type="NCBI Taxonomy" id="325452"/>
    <lineage>
        <taxon>Eukaryota</taxon>
        <taxon>Sar</taxon>
        <taxon>Stramenopiles</taxon>
        <taxon>Oomycota</taxon>
        <taxon>Peronosporomycetes</taxon>
        <taxon>Peronosporales</taxon>
        <taxon>Peronosporaceae</taxon>
        <taxon>Phytophthora</taxon>
    </lineage>
</organism>